<comment type="similarity">
    <text evidence="3">Belongs to the glycosyl hydrolase 13 family.</text>
</comment>
<feature type="signal peptide" evidence="12">
    <location>
        <begin position="1"/>
        <end position="22"/>
    </location>
</feature>
<dbReference type="SUPFAM" id="SSF51445">
    <property type="entry name" value="(Trans)glycosidases"/>
    <property type="match status" value="1"/>
</dbReference>
<name>A0A3T0HVS0_9BACI</name>
<evidence type="ECO:0000313" key="15">
    <source>
        <dbReference type="Proteomes" id="UP000282892"/>
    </source>
</evidence>
<keyword evidence="10" id="KW-0326">Glycosidase</keyword>
<dbReference type="GO" id="GO:0016829">
    <property type="term" value="F:lyase activity"/>
    <property type="evidence" value="ECO:0007669"/>
    <property type="project" value="UniProtKB-KW"/>
</dbReference>
<feature type="transmembrane region" description="Helical" evidence="11">
    <location>
        <begin position="482"/>
        <end position="501"/>
    </location>
</feature>
<comment type="catalytic activity">
    <reaction evidence="1">
        <text>Endohydrolysis of (1-&gt;4)-alpha-D-glucosidic linkages in polysaccharides containing three or more (1-&gt;4)-alpha-linked D-glucose units.</text>
        <dbReference type="EC" id="3.2.1.1"/>
    </reaction>
</comment>
<evidence type="ECO:0000256" key="2">
    <source>
        <dbReference type="ARBA" id="ARBA00001913"/>
    </source>
</evidence>
<keyword evidence="5" id="KW-0479">Metal-binding</keyword>
<dbReference type="Proteomes" id="UP000282892">
    <property type="component" value="Chromosome"/>
</dbReference>
<accession>A0A3T0HVS0</accession>
<dbReference type="GO" id="GO:0005975">
    <property type="term" value="P:carbohydrate metabolic process"/>
    <property type="evidence" value="ECO:0007669"/>
    <property type="project" value="InterPro"/>
</dbReference>
<dbReference type="Gene3D" id="2.60.40.1180">
    <property type="entry name" value="Golgi alpha-mannosidase II"/>
    <property type="match status" value="1"/>
</dbReference>
<protein>
    <recommendedName>
        <fullName evidence="4">alpha-amylase</fullName>
        <ecNumber evidence="4">3.2.1.1</ecNumber>
    </recommendedName>
</protein>
<dbReference type="Pfam" id="PF22026">
    <property type="entry name" value="Alpha-amylase_C_2"/>
    <property type="match status" value="1"/>
</dbReference>
<dbReference type="SMART" id="SM00642">
    <property type="entry name" value="Aamy"/>
    <property type="match status" value="1"/>
</dbReference>
<evidence type="ECO:0000256" key="11">
    <source>
        <dbReference type="SAM" id="Phobius"/>
    </source>
</evidence>
<keyword evidence="15" id="KW-1185">Reference proteome</keyword>
<dbReference type="RefSeq" id="WP_127486076.1">
    <property type="nucleotide sequence ID" value="NZ_CP022572.1"/>
</dbReference>
<dbReference type="PANTHER" id="PTHR10357">
    <property type="entry name" value="ALPHA-AMYLASE FAMILY MEMBER"/>
    <property type="match status" value="1"/>
</dbReference>
<sequence>MKRRIIPILIAMLLFSAFPAYAKVEKDGRLWQDESVYSIMVDRFNNGDIKNDVDVDATNPLGYNGGDFQGIIDKLDYIHDMGFTTIRLTPIFDNAKSGYHGYWVTDFYKTDEHFGSLKTFQKLIKEAHKRKMKVILDFVTNNVAPSHPWVSDTGKQKWFHPKQAIKDWDNQQQIENGWVDGLPDLNQENPKVSKYLIDAAKWWVQKTNIDGYSLPEVNHVPLNFWSDFSKAVKKEKKDFFLLGIPSKTTFVDVNKYQAAGLDSVLDFGRSQDLRQVFAGTDQTVPAESTEFDKNQKAEQSANFLDNENTIRFTHDIVDKRQFPGSRWKTALTYLYTTPGIPVVYYGTEIALNGTDIPDNRRQMNFRAEKEMIDYITKIAELRNQLPSLTRGTFEMLYNKDGMIVYKRIYKGETSVVAINNTNKSQKVTLTADQLAGGKNKEIRGLLEGDLVRSHKGQYILIQDRDHAEIYVLTEKTGINIPLVGSLTVVWILVFVFLYFILKRRKRNSID</sequence>
<evidence type="ECO:0000256" key="1">
    <source>
        <dbReference type="ARBA" id="ARBA00000548"/>
    </source>
</evidence>
<dbReference type="InterPro" id="IPR013780">
    <property type="entry name" value="Glyco_hydro_b"/>
</dbReference>
<dbReference type="InterPro" id="IPR017853">
    <property type="entry name" value="GH"/>
</dbReference>
<organism evidence="14 15">
    <name type="scientific">Neobacillus mesonae</name>
    <dbReference type="NCBI Taxonomy" id="1193713"/>
    <lineage>
        <taxon>Bacteria</taxon>
        <taxon>Bacillati</taxon>
        <taxon>Bacillota</taxon>
        <taxon>Bacilli</taxon>
        <taxon>Bacillales</taxon>
        <taxon>Bacillaceae</taxon>
        <taxon>Neobacillus</taxon>
    </lineage>
</organism>
<keyword evidence="7" id="KW-0378">Hydrolase</keyword>
<dbReference type="SUPFAM" id="SSF51011">
    <property type="entry name" value="Glycosyl hydrolase domain"/>
    <property type="match status" value="1"/>
</dbReference>
<feature type="chain" id="PRO_5019512190" description="alpha-amylase" evidence="12">
    <location>
        <begin position="23"/>
        <end position="510"/>
    </location>
</feature>
<dbReference type="Pfam" id="PF00128">
    <property type="entry name" value="Alpha-amylase"/>
    <property type="match status" value="1"/>
</dbReference>
<comment type="cofactor">
    <cofactor evidence="2">
        <name>Ca(2+)</name>
        <dbReference type="ChEBI" id="CHEBI:29108"/>
    </cofactor>
</comment>
<evidence type="ECO:0000259" key="13">
    <source>
        <dbReference type="SMART" id="SM00642"/>
    </source>
</evidence>
<dbReference type="GO" id="GO:0005509">
    <property type="term" value="F:calcium ion binding"/>
    <property type="evidence" value="ECO:0007669"/>
    <property type="project" value="InterPro"/>
</dbReference>
<dbReference type="GO" id="GO:0004556">
    <property type="term" value="F:alpha-amylase activity"/>
    <property type="evidence" value="ECO:0007669"/>
    <property type="project" value="UniProtKB-EC"/>
</dbReference>
<evidence type="ECO:0000256" key="6">
    <source>
        <dbReference type="ARBA" id="ARBA00022729"/>
    </source>
</evidence>
<dbReference type="InterPro" id="IPR006047">
    <property type="entry name" value="GH13_cat_dom"/>
</dbReference>
<evidence type="ECO:0000313" key="14">
    <source>
        <dbReference type="EMBL" id="AZU61221.1"/>
    </source>
</evidence>
<keyword evidence="11" id="KW-1133">Transmembrane helix</keyword>
<keyword evidence="11" id="KW-0812">Transmembrane</keyword>
<dbReference type="STRING" id="1193713.GCA_001636315_04056"/>
<evidence type="ECO:0000256" key="7">
    <source>
        <dbReference type="ARBA" id="ARBA00022801"/>
    </source>
</evidence>
<keyword evidence="11" id="KW-0472">Membrane</keyword>
<dbReference type="PANTHER" id="PTHR10357:SF215">
    <property type="entry name" value="ALPHA-AMYLASE 1"/>
    <property type="match status" value="1"/>
</dbReference>
<dbReference type="KEGG" id="nmk:CHR53_08080"/>
<evidence type="ECO:0000256" key="9">
    <source>
        <dbReference type="ARBA" id="ARBA00023277"/>
    </source>
</evidence>
<keyword evidence="9" id="KW-0119">Carbohydrate metabolism</keyword>
<dbReference type="EMBL" id="CP022572">
    <property type="protein sequence ID" value="AZU61221.1"/>
    <property type="molecule type" value="Genomic_DNA"/>
</dbReference>
<evidence type="ECO:0000256" key="3">
    <source>
        <dbReference type="ARBA" id="ARBA00008061"/>
    </source>
</evidence>
<dbReference type="InterPro" id="IPR054174">
    <property type="entry name" value="Alpha-amylase-like_C"/>
</dbReference>
<keyword evidence="14" id="KW-0456">Lyase</keyword>
<dbReference type="EC" id="3.2.1.1" evidence="4"/>
<dbReference type="Gene3D" id="3.20.20.80">
    <property type="entry name" value="Glycosidases"/>
    <property type="match status" value="1"/>
</dbReference>
<reference evidence="14 15" key="1">
    <citation type="submission" date="2017-07" db="EMBL/GenBank/DDBJ databases">
        <title>The complete genome sequence of Bacillus mesonae strain H20-5, an efficient strain improving plant abiotic stress resistance.</title>
        <authorList>
            <person name="Kim S.Y."/>
            <person name="Song H."/>
            <person name="Sang M.K."/>
            <person name="Weon H.-Y."/>
            <person name="Song J."/>
        </authorList>
    </citation>
    <scope>NUCLEOTIDE SEQUENCE [LARGE SCALE GENOMIC DNA]</scope>
    <source>
        <strain evidence="14 15">H20-5</strain>
    </source>
</reference>
<gene>
    <name evidence="14" type="ORF">CHR53_08080</name>
</gene>
<evidence type="ECO:0000256" key="5">
    <source>
        <dbReference type="ARBA" id="ARBA00022723"/>
    </source>
</evidence>
<evidence type="ECO:0000256" key="12">
    <source>
        <dbReference type="SAM" id="SignalP"/>
    </source>
</evidence>
<dbReference type="PIRSF" id="PIRSF001024">
    <property type="entry name" value="Alph-amyl_fung"/>
    <property type="match status" value="1"/>
</dbReference>
<proteinExistence type="inferred from homology"/>
<dbReference type="InterPro" id="IPR013777">
    <property type="entry name" value="A-amylase-like"/>
</dbReference>
<dbReference type="OrthoDB" id="9805159at2"/>
<feature type="domain" description="Glycosyl hydrolase family 13 catalytic" evidence="13">
    <location>
        <begin position="38"/>
        <end position="382"/>
    </location>
</feature>
<evidence type="ECO:0000256" key="4">
    <source>
        <dbReference type="ARBA" id="ARBA00012595"/>
    </source>
</evidence>
<evidence type="ECO:0000256" key="8">
    <source>
        <dbReference type="ARBA" id="ARBA00022837"/>
    </source>
</evidence>
<keyword evidence="6 12" id="KW-0732">Signal</keyword>
<dbReference type="AlphaFoldDB" id="A0A3T0HVS0"/>
<keyword evidence="8" id="KW-0106">Calcium</keyword>
<evidence type="ECO:0000256" key="10">
    <source>
        <dbReference type="ARBA" id="ARBA00023295"/>
    </source>
</evidence>